<name>A0ABU1JR70_9PROT</name>
<protein>
    <submittedName>
        <fullName evidence="3">Pimeloyl-ACP methyl ester carboxylesterase</fullName>
    </submittedName>
</protein>
<sequence length="334" mass="36282">MATSAILAGPTHRTVETNGIRMHVAEQGEGPLVLLCHGFPESWYSWRHQLAALAAAGFHAVAPDMRGYGRTDRPEAIDQYTLLHLVGDMVGLLDALGAETAVIAGHDWGAPVAWHAALLRPDRFRGVIGLSVPYLPRGQVHPTRTVPEADDALFYQRYFQAPGVAEANLERDVHLTLKLSLFNASGDAPIPDASPAAEGHVLMIPRDRGFVPAGIGAETIPLPPWLTEADVDVYAGEFARTGFRGGLNWYRNIDRNWDLLAPFEDARVTVPALFIAGDRDVVLAFRGIGAVLSNLSAAVPRLRETVILAGCGHWTQQERPEEVSAAMIGFLRQL</sequence>
<evidence type="ECO:0000313" key="3">
    <source>
        <dbReference type="EMBL" id="MDR6291112.1"/>
    </source>
</evidence>
<feature type="domain" description="AB hydrolase-1" evidence="2">
    <location>
        <begin position="31"/>
        <end position="319"/>
    </location>
</feature>
<keyword evidence="4" id="KW-1185">Reference proteome</keyword>
<accession>A0ABU1JR70</accession>
<dbReference type="PRINTS" id="PR00412">
    <property type="entry name" value="EPOXHYDRLASE"/>
</dbReference>
<dbReference type="PANTHER" id="PTHR43329">
    <property type="entry name" value="EPOXIDE HYDROLASE"/>
    <property type="match status" value="1"/>
</dbReference>
<proteinExistence type="predicted"/>
<dbReference type="EMBL" id="JAVDPW010000006">
    <property type="protein sequence ID" value="MDR6291112.1"/>
    <property type="molecule type" value="Genomic_DNA"/>
</dbReference>
<dbReference type="InterPro" id="IPR000639">
    <property type="entry name" value="Epox_hydrolase-like"/>
</dbReference>
<dbReference type="SUPFAM" id="SSF53474">
    <property type="entry name" value="alpha/beta-Hydrolases"/>
    <property type="match status" value="1"/>
</dbReference>
<comment type="caution">
    <text evidence="3">The sequence shown here is derived from an EMBL/GenBank/DDBJ whole genome shotgun (WGS) entry which is preliminary data.</text>
</comment>
<dbReference type="Pfam" id="PF00561">
    <property type="entry name" value="Abhydrolase_1"/>
    <property type="match status" value="1"/>
</dbReference>
<dbReference type="Proteomes" id="UP001262410">
    <property type="component" value="Unassembled WGS sequence"/>
</dbReference>
<dbReference type="InterPro" id="IPR000073">
    <property type="entry name" value="AB_hydrolase_1"/>
</dbReference>
<dbReference type="RefSeq" id="WP_309796081.1">
    <property type="nucleotide sequence ID" value="NZ_JAVDPW010000006.1"/>
</dbReference>
<gene>
    <name evidence="3" type="ORF">E9232_003638</name>
</gene>
<reference evidence="3 4" key="1">
    <citation type="submission" date="2023-07" db="EMBL/GenBank/DDBJ databases">
        <title>Sorghum-associated microbial communities from plants grown in Nebraska, USA.</title>
        <authorList>
            <person name="Schachtman D."/>
        </authorList>
    </citation>
    <scope>NUCLEOTIDE SEQUENCE [LARGE SCALE GENOMIC DNA]</scope>
    <source>
        <strain evidence="3 4">584</strain>
    </source>
</reference>
<dbReference type="Gene3D" id="3.40.50.1820">
    <property type="entry name" value="alpha/beta hydrolase"/>
    <property type="match status" value="1"/>
</dbReference>
<dbReference type="InterPro" id="IPR029058">
    <property type="entry name" value="AB_hydrolase_fold"/>
</dbReference>
<organism evidence="3 4">
    <name type="scientific">Inquilinus ginsengisoli</name>
    <dbReference type="NCBI Taxonomy" id="363840"/>
    <lineage>
        <taxon>Bacteria</taxon>
        <taxon>Pseudomonadati</taxon>
        <taxon>Pseudomonadota</taxon>
        <taxon>Alphaproteobacteria</taxon>
        <taxon>Rhodospirillales</taxon>
        <taxon>Rhodospirillaceae</taxon>
        <taxon>Inquilinus</taxon>
    </lineage>
</organism>
<keyword evidence="1" id="KW-0378">Hydrolase</keyword>
<evidence type="ECO:0000313" key="4">
    <source>
        <dbReference type="Proteomes" id="UP001262410"/>
    </source>
</evidence>
<evidence type="ECO:0000259" key="2">
    <source>
        <dbReference type="Pfam" id="PF00561"/>
    </source>
</evidence>
<evidence type="ECO:0000256" key="1">
    <source>
        <dbReference type="ARBA" id="ARBA00022801"/>
    </source>
</evidence>